<sequence length="82" mass="9373">MLNIYVSNLPYRLSNEELRDIFAAYGEVSRVKIVKDKETNRSKGFGFVEMPNDDEGKRAIAELNDKDVGGRALRVNEARPRE</sequence>
<dbReference type="GO" id="GO:0003723">
    <property type="term" value="F:RNA binding"/>
    <property type="evidence" value="ECO:0007669"/>
    <property type="project" value="UniProtKB-KW"/>
</dbReference>
<organism evidence="3 4">
    <name type="scientific">Campylobacter vicugnae</name>
    <dbReference type="NCBI Taxonomy" id="1660076"/>
    <lineage>
        <taxon>Bacteria</taxon>
        <taxon>Pseudomonadati</taxon>
        <taxon>Campylobacterota</taxon>
        <taxon>Epsilonproteobacteria</taxon>
        <taxon>Campylobacterales</taxon>
        <taxon>Campylobacteraceae</taxon>
        <taxon>Campylobacter</taxon>
    </lineage>
</organism>
<proteinExistence type="predicted"/>
<protein>
    <submittedName>
        <fullName evidence="3">RNA-binding protein</fullName>
    </submittedName>
</protein>
<dbReference type="CDD" id="cd21608">
    <property type="entry name" value="RRM2_NsCP33_like"/>
    <property type="match status" value="1"/>
</dbReference>
<dbReference type="InterPro" id="IPR012677">
    <property type="entry name" value="Nucleotide-bd_a/b_plait_sf"/>
</dbReference>
<dbReference type="SUPFAM" id="SSF54928">
    <property type="entry name" value="RNA-binding domain, RBD"/>
    <property type="match status" value="1"/>
</dbReference>
<dbReference type="InterPro" id="IPR000504">
    <property type="entry name" value="RRM_dom"/>
</dbReference>
<dbReference type="AlphaFoldDB" id="A0A1X9T3K9"/>
<reference evidence="3 4" key="1">
    <citation type="journal article" date="2017" name="Genome Biol. Evol.">
        <title>Comparative Genomic Analysis Identifies a Campylobacter Clade Deficient in Selenium Metabolism.</title>
        <authorList>
            <person name="Miller W.G."/>
            <person name="Yee E."/>
            <person name="Lopes B.S."/>
            <person name="Chapman M.H."/>
            <person name="Huynh S."/>
            <person name="Bono J.L."/>
            <person name="Parker C.T."/>
            <person name="Strachan N.J.C."/>
            <person name="Forbes K.J."/>
        </authorList>
    </citation>
    <scope>NUCLEOTIDE SEQUENCE [LARGE SCALE GENOMIC DNA]</scope>
    <source>
        <strain evidence="3 4">RM8964</strain>
    </source>
</reference>
<accession>A0A1X9T3K9</accession>
<dbReference type="RefSeq" id="WP_236861172.1">
    <property type="nucleotide sequence ID" value="NZ_CP018791.1"/>
</dbReference>
<dbReference type="PROSITE" id="PS50102">
    <property type="entry name" value="RRM"/>
    <property type="match status" value="1"/>
</dbReference>
<dbReference type="Proteomes" id="UP000194265">
    <property type="component" value="Chromosome"/>
</dbReference>
<dbReference type="InterPro" id="IPR048289">
    <property type="entry name" value="RRM2_NsCP33-like"/>
</dbReference>
<dbReference type="PANTHER" id="PTHR48027">
    <property type="entry name" value="HETEROGENEOUS NUCLEAR RIBONUCLEOPROTEIN 87F-RELATED"/>
    <property type="match status" value="1"/>
</dbReference>
<evidence type="ECO:0000259" key="2">
    <source>
        <dbReference type="PROSITE" id="PS50102"/>
    </source>
</evidence>
<keyword evidence="1" id="KW-0694">RNA-binding</keyword>
<dbReference type="InterPro" id="IPR052462">
    <property type="entry name" value="SLIRP/GR-RBP-like"/>
</dbReference>
<feature type="domain" description="RRM" evidence="2">
    <location>
        <begin position="2"/>
        <end position="80"/>
    </location>
</feature>
<dbReference type="InterPro" id="IPR035979">
    <property type="entry name" value="RBD_domain_sf"/>
</dbReference>
<evidence type="ECO:0000313" key="4">
    <source>
        <dbReference type="Proteomes" id="UP000194265"/>
    </source>
</evidence>
<name>A0A1X9T3K9_9BACT</name>
<dbReference type="Gene3D" id="3.30.70.330">
    <property type="match status" value="1"/>
</dbReference>
<dbReference type="SMART" id="SM00360">
    <property type="entry name" value="RRM"/>
    <property type="match status" value="1"/>
</dbReference>
<dbReference type="EMBL" id="CP018791">
    <property type="protein sequence ID" value="ARR03006.1"/>
    <property type="molecule type" value="Genomic_DNA"/>
</dbReference>
<gene>
    <name evidence="3" type="ORF">CVIC8964_1633</name>
</gene>
<dbReference type="STRING" id="1660074.CVIC8964_1633"/>
<evidence type="ECO:0000256" key="1">
    <source>
        <dbReference type="ARBA" id="ARBA00022884"/>
    </source>
</evidence>
<evidence type="ECO:0000313" key="3">
    <source>
        <dbReference type="EMBL" id="ARR03006.1"/>
    </source>
</evidence>
<dbReference type="Pfam" id="PF00076">
    <property type="entry name" value="RRM_1"/>
    <property type="match status" value="1"/>
</dbReference>